<comment type="subcellular location">
    <subcellularLocation>
        <location evidence="1">Endomembrane system</location>
        <topology evidence="1">Multi-pass membrane protein</topology>
    </subcellularLocation>
</comment>
<evidence type="ECO:0000256" key="2">
    <source>
        <dbReference type="ARBA" id="ARBA00008335"/>
    </source>
</evidence>
<reference evidence="9" key="1">
    <citation type="journal article" date="2018" name="Nat. Microbiol.">
        <title>Leveraging single-cell genomics to expand the fungal tree of life.</title>
        <authorList>
            <person name="Ahrendt S.R."/>
            <person name="Quandt C.A."/>
            <person name="Ciobanu D."/>
            <person name="Clum A."/>
            <person name="Salamov A."/>
            <person name="Andreopoulos B."/>
            <person name="Cheng J.F."/>
            <person name="Woyke T."/>
            <person name="Pelin A."/>
            <person name="Henrissat B."/>
            <person name="Reynolds N.K."/>
            <person name="Benny G.L."/>
            <person name="Smith M.E."/>
            <person name="James T.Y."/>
            <person name="Grigoriev I.V."/>
        </authorList>
    </citation>
    <scope>NUCLEOTIDE SEQUENCE [LARGE SCALE GENOMIC DNA]</scope>
    <source>
        <strain evidence="9">Baker2002</strain>
    </source>
</reference>
<dbReference type="GO" id="GO:0012505">
    <property type="term" value="C:endomembrane system"/>
    <property type="evidence" value="ECO:0007669"/>
    <property type="project" value="UniProtKB-SubCell"/>
</dbReference>
<sequence>MTLFPAETSSVEFHDIRPELVSTKSTDSKNGPLEINVDITVNDLALRPLTVKYEVLFQGKKVYVESLDWRNSRLLKAKIFAAWALFILFGLGAYFIIGVGFGCLEAALNGWMGTLVNISPLLGILHGCYGIGCITTPPLVTALITKKNKPWGLFHY</sequence>
<evidence type="ECO:0008006" key="10">
    <source>
        <dbReference type="Google" id="ProtNLM"/>
    </source>
</evidence>
<feature type="transmembrane region" description="Helical" evidence="7">
    <location>
        <begin position="121"/>
        <end position="144"/>
    </location>
</feature>
<evidence type="ECO:0000256" key="1">
    <source>
        <dbReference type="ARBA" id="ARBA00004127"/>
    </source>
</evidence>
<name>A0A4P9ZIA6_9ASCO</name>
<gene>
    <name evidence="8" type="ORF">METBISCDRAFT_21168</name>
</gene>
<comment type="similarity">
    <text evidence="2">Belongs to the major facilitator superfamily.</text>
</comment>
<dbReference type="Proteomes" id="UP000268321">
    <property type="component" value="Unassembled WGS sequence"/>
</dbReference>
<evidence type="ECO:0000256" key="7">
    <source>
        <dbReference type="SAM" id="Phobius"/>
    </source>
</evidence>
<dbReference type="EMBL" id="ML004429">
    <property type="protein sequence ID" value="RKP32907.1"/>
    <property type="molecule type" value="Genomic_DNA"/>
</dbReference>
<dbReference type="PANTHER" id="PTHR23514:SF3">
    <property type="entry name" value="BYPASS OF STOP CODON PROTEIN 6"/>
    <property type="match status" value="1"/>
</dbReference>
<keyword evidence="6 7" id="KW-0472">Membrane</keyword>
<dbReference type="AlphaFoldDB" id="A0A4P9ZIA6"/>
<proteinExistence type="inferred from homology"/>
<evidence type="ECO:0000313" key="9">
    <source>
        <dbReference type="Proteomes" id="UP000268321"/>
    </source>
</evidence>
<organism evidence="8 9">
    <name type="scientific">Metschnikowia bicuspidata</name>
    <dbReference type="NCBI Taxonomy" id="27322"/>
    <lineage>
        <taxon>Eukaryota</taxon>
        <taxon>Fungi</taxon>
        <taxon>Dikarya</taxon>
        <taxon>Ascomycota</taxon>
        <taxon>Saccharomycotina</taxon>
        <taxon>Pichiomycetes</taxon>
        <taxon>Metschnikowiaceae</taxon>
        <taxon>Metschnikowia</taxon>
    </lineage>
</organism>
<accession>A0A4P9ZIA6</accession>
<evidence type="ECO:0000256" key="4">
    <source>
        <dbReference type="ARBA" id="ARBA00022692"/>
    </source>
</evidence>
<evidence type="ECO:0000256" key="3">
    <source>
        <dbReference type="ARBA" id="ARBA00022448"/>
    </source>
</evidence>
<keyword evidence="9" id="KW-1185">Reference proteome</keyword>
<keyword evidence="3" id="KW-0813">Transport</keyword>
<evidence type="ECO:0000256" key="6">
    <source>
        <dbReference type="ARBA" id="ARBA00023136"/>
    </source>
</evidence>
<dbReference type="OrthoDB" id="413079at2759"/>
<evidence type="ECO:0000313" key="8">
    <source>
        <dbReference type="EMBL" id="RKP32907.1"/>
    </source>
</evidence>
<keyword evidence="4 7" id="KW-0812">Transmembrane</keyword>
<protein>
    <recommendedName>
        <fullName evidence="10">MFS general substrate transporter</fullName>
    </recommendedName>
</protein>
<dbReference type="PANTHER" id="PTHR23514">
    <property type="entry name" value="BYPASS OF STOP CODON PROTEIN 6"/>
    <property type="match status" value="1"/>
</dbReference>
<dbReference type="GO" id="GO:0016020">
    <property type="term" value="C:membrane"/>
    <property type="evidence" value="ECO:0007669"/>
    <property type="project" value="TreeGrafter"/>
</dbReference>
<evidence type="ECO:0000256" key="5">
    <source>
        <dbReference type="ARBA" id="ARBA00022989"/>
    </source>
</evidence>
<keyword evidence="5 7" id="KW-1133">Transmembrane helix</keyword>
<feature type="transmembrane region" description="Helical" evidence="7">
    <location>
        <begin position="80"/>
        <end position="101"/>
    </location>
</feature>
<dbReference type="InterPro" id="IPR051788">
    <property type="entry name" value="MFS_Transporter"/>
</dbReference>